<dbReference type="CDD" id="cd13124">
    <property type="entry name" value="MATE_SpoVB_like"/>
    <property type="match status" value="1"/>
</dbReference>
<dbReference type="RefSeq" id="WP_249513209.1">
    <property type="nucleotide sequence ID" value="NZ_CP093365.1"/>
</dbReference>
<evidence type="ECO:0000256" key="6">
    <source>
        <dbReference type="SAM" id="Phobius"/>
    </source>
</evidence>
<feature type="transmembrane region" description="Helical" evidence="6">
    <location>
        <begin position="51"/>
        <end position="72"/>
    </location>
</feature>
<comment type="subcellular location">
    <subcellularLocation>
        <location evidence="1">Cell membrane</location>
        <topology evidence="1">Multi-pass membrane protein</topology>
    </subcellularLocation>
</comment>
<evidence type="ECO:0000256" key="4">
    <source>
        <dbReference type="ARBA" id="ARBA00022989"/>
    </source>
</evidence>
<dbReference type="InterPro" id="IPR024923">
    <property type="entry name" value="PG_synth_SpoVB"/>
</dbReference>
<dbReference type="PANTHER" id="PTHR30250">
    <property type="entry name" value="PST FAMILY PREDICTED COLANIC ACID TRANSPORTER"/>
    <property type="match status" value="1"/>
</dbReference>
<keyword evidence="3 6" id="KW-0812">Transmembrane</keyword>
<gene>
    <name evidence="7" type="ORF">MOO47_02245</name>
</gene>
<dbReference type="Pfam" id="PF01943">
    <property type="entry name" value="Polysacc_synt"/>
    <property type="match status" value="1"/>
</dbReference>
<feature type="transmembrane region" description="Helical" evidence="6">
    <location>
        <begin position="343"/>
        <end position="363"/>
    </location>
</feature>
<feature type="transmembrane region" description="Helical" evidence="6">
    <location>
        <begin position="272"/>
        <end position="291"/>
    </location>
</feature>
<evidence type="ECO:0000313" key="7">
    <source>
        <dbReference type="EMBL" id="UQS84025.1"/>
    </source>
</evidence>
<keyword evidence="8" id="KW-1185">Reference proteome</keyword>
<evidence type="ECO:0000313" key="8">
    <source>
        <dbReference type="Proteomes" id="UP000831947"/>
    </source>
</evidence>
<sequence>MKATKAWLWQSTWILSVSALITKILSALYRVPLQNIVGDRGFFVYQQVYPLYGICNAIALTGVPLFISQIIAENTERQRSNFKQLAILVVILGVISSVSLYEMAPTIARLMGDDKLIPLIRSLTMFYLLAPIEALLRGSFQGTLKMLPTALSQVVEQIVRVVIIVVAAFSFKYGILSIYNMGAWAHAGSVFGCFAALAVLGLFLPHLCLQQVSRIRTSLGVLLRRFLNEGLLLSLFGSLLILFQMIDSFTLLKSLRKVTAHAELIKGVYDRGQPLAQLGIVVAVSFATTLLPQISDHKNKSQLVIINKTLHIAASLATACAVGLAVLMPQINTLLFKDKAQSLALAVYVLAVAFISYATIMNTIMQAQHLQKRNWLVLIIALFVKWLGNLMFIPVLSISGASWATLLASTVLAVGIYWNSGPVLQKALTEHNFLLKLLVICGLMGLVVGMFSLISLLVFPLTRFISGVEVLVGVVLGVLVVLFYSYHWHLYTTSEWRLMPGYQLIHKKLGGK</sequence>
<reference evidence="7 8" key="1">
    <citation type="journal article" date="2022" name="Int. J. Syst. Evol. Microbiol.">
        <title>Apilactobacillus apisilvae sp. nov., Nicolia spurrieriana gen. nov. sp. nov., Bombilactobacillus folatiphilus sp. nov. and Bombilactobacillus thymidiniphilus sp. nov., four new lactic acid bacterial isolates from stingless bees Tetragonula carbonaria and Austroplebeia australis.</title>
        <authorList>
            <person name="Oliphant S.A."/>
            <person name="Watson-Haigh N.S."/>
            <person name="Sumby K.M."/>
            <person name="Gardner J."/>
            <person name="Groom S."/>
            <person name="Jiranek V."/>
        </authorList>
    </citation>
    <scope>NUCLEOTIDE SEQUENCE [LARGE SCALE GENOMIC DNA]</scope>
    <source>
        <strain evidence="7 8">SG4_A1</strain>
    </source>
</reference>
<dbReference type="InterPro" id="IPR002797">
    <property type="entry name" value="Polysacc_synth"/>
</dbReference>
<feature type="transmembrane region" description="Helical" evidence="6">
    <location>
        <begin position="157"/>
        <end position="179"/>
    </location>
</feature>
<feature type="transmembrane region" description="Helical" evidence="6">
    <location>
        <begin position="401"/>
        <end position="421"/>
    </location>
</feature>
<feature type="transmembrane region" description="Helical" evidence="6">
    <location>
        <begin position="375"/>
        <end position="395"/>
    </location>
</feature>
<feature type="transmembrane region" description="Helical" evidence="6">
    <location>
        <begin position="116"/>
        <end position="136"/>
    </location>
</feature>
<proteinExistence type="predicted"/>
<dbReference type="PANTHER" id="PTHR30250:SF29">
    <property type="entry name" value="POLYSACCHARIDE BIOSYNTHESIS PROTEIN C-TERMINAL DOMAIN-CONTAINING PROTEIN"/>
    <property type="match status" value="1"/>
</dbReference>
<evidence type="ECO:0000256" key="1">
    <source>
        <dbReference type="ARBA" id="ARBA00004651"/>
    </source>
</evidence>
<feature type="transmembrane region" description="Helical" evidence="6">
    <location>
        <begin position="185"/>
        <end position="209"/>
    </location>
</feature>
<feature type="transmembrane region" description="Helical" evidence="6">
    <location>
        <begin position="464"/>
        <end position="484"/>
    </location>
</feature>
<feature type="transmembrane region" description="Helical" evidence="6">
    <location>
        <begin position="84"/>
        <end position="104"/>
    </location>
</feature>
<protein>
    <submittedName>
        <fullName evidence="7">Polysaccharide biosynthesis protein</fullName>
    </submittedName>
</protein>
<feature type="transmembrane region" description="Helical" evidence="6">
    <location>
        <begin position="12"/>
        <end position="31"/>
    </location>
</feature>
<keyword evidence="4 6" id="KW-1133">Transmembrane helix</keyword>
<dbReference type="Proteomes" id="UP000831947">
    <property type="component" value="Chromosome"/>
</dbReference>
<feature type="transmembrane region" description="Helical" evidence="6">
    <location>
        <begin position="230"/>
        <end position="252"/>
    </location>
</feature>
<dbReference type="EMBL" id="CP093365">
    <property type="protein sequence ID" value="UQS84025.1"/>
    <property type="molecule type" value="Genomic_DNA"/>
</dbReference>
<keyword evidence="5 6" id="KW-0472">Membrane</keyword>
<feature type="transmembrane region" description="Helical" evidence="6">
    <location>
        <begin position="312"/>
        <end position="331"/>
    </location>
</feature>
<evidence type="ECO:0000256" key="3">
    <source>
        <dbReference type="ARBA" id="ARBA00022692"/>
    </source>
</evidence>
<dbReference type="InterPro" id="IPR050833">
    <property type="entry name" value="Poly_Biosynth_Transport"/>
</dbReference>
<accession>A0ABY4PEG6</accession>
<feature type="transmembrane region" description="Helical" evidence="6">
    <location>
        <begin position="433"/>
        <end position="458"/>
    </location>
</feature>
<organism evidence="7 8">
    <name type="scientific">Bombilactobacillus thymidiniphilus</name>
    <dbReference type="NCBI Taxonomy" id="2923363"/>
    <lineage>
        <taxon>Bacteria</taxon>
        <taxon>Bacillati</taxon>
        <taxon>Bacillota</taxon>
        <taxon>Bacilli</taxon>
        <taxon>Lactobacillales</taxon>
        <taxon>Lactobacillaceae</taxon>
        <taxon>Bombilactobacillus</taxon>
    </lineage>
</organism>
<keyword evidence="2" id="KW-1003">Cell membrane</keyword>
<evidence type="ECO:0000256" key="2">
    <source>
        <dbReference type="ARBA" id="ARBA00022475"/>
    </source>
</evidence>
<evidence type="ECO:0000256" key="5">
    <source>
        <dbReference type="ARBA" id="ARBA00023136"/>
    </source>
</evidence>
<name>A0ABY4PEG6_9LACO</name>